<keyword evidence="2" id="KW-1185">Reference proteome</keyword>
<proteinExistence type="predicted"/>
<dbReference type="InterPro" id="IPR021353">
    <property type="entry name" value="DUF2972"/>
</dbReference>
<dbReference type="RefSeq" id="WP_131186813.1">
    <property type="nucleotide sequence ID" value="NZ_QPGR01000014.1"/>
</dbReference>
<sequence length="399" mass="47393">KLKDINEELNYHSIDANLAWELNLPLPDNYEFVFWGGHGVGNFGFNSFMRNFGFDMIYYFDIFNSKNSYLHFYKRSLSLDCLFYIAIRDYSPSSLKCLYLINSKKSICLVRDPISSLKHHLNYKWPNKRCYLKFINLEYNLKEILRNRVAYITSAAGRLEENPSCNSATIIMDNHYSYFHDSALKKHLIGIRKTYFIDMQEIVGEKTIKTFKDLSKNFNLKKAIIEDKAFFNINFGAYVNMLPINIDLTKELNSNEKIIISLHNRGHALLKSKVDKSHMMINDIFSINDEDLSYVIETKYYDDLLKALENNHYLKNIEAYLNKLILAVKDQKQIEDKKRISEEKLLEYFKKNKEMALKFKKILDEEHLPYIKKQRPDIVKSWKYYEEFERMCEELDGRA</sequence>
<dbReference type="OrthoDB" id="5329998at2"/>
<evidence type="ECO:0000313" key="2">
    <source>
        <dbReference type="Proteomes" id="UP000292583"/>
    </source>
</evidence>
<dbReference type="Pfam" id="PF11186">
    <property type="entry name" value="DUF2972"/>
    <property type="match status" value="1"/>
</dbReference>
<gene>
    <name evidence="1" type="ORF">DU473_06770</name>
</gene>
<dbReference type="EMBL" id="QPGR01000014">
    <property type="protein sequence ID" value="TBR79647.1"/>
    <property type="molecule type" value="Genomic_DNA"/>
</dbReference>
<dbReference type="Proteomes" id="UP000292583">
    <property type="component" value="Unassembled WGS sequence"/>
</dbReference>
<name>A0A4Q9JUZ1_9BACT</name>
<feature type="non-terminal residue" evidence="1">
    <location>
        <position position="1"/>
    </location>
</feature>
<organism evidence="1 2">
    <name type="scientific">Campylobacter novaezeelandiae</name>
    <dbReference type="NCBI Taxonomy" id="2267891"/>
    <lineage>
        <taxon>Bacteria</taxon>
        <taxon>Pseudomonadati</taxon>
        <taxon>Campylobacterota</taxon>
        <taxon>Epsilonproteobacteria</taxon>
        <taxon>Campylobacterales</taxon>
        <taxon>Campylobacteraceae</taxon>
        <taxon>Campylobacter</taxon>
    </lineage>
</organism>
<reference evidence="1 2" key="1">
    <citation type="submission" date="2018-07" db="EMBL/GenBank/DDBJ databases">
        <title>Campylobacter zealandensis sp. nov., isolated from birds and water in New Zealand.</title>
        <authorList>
            <person name="Wilkinson D.A."/>
            <person name="Biggs P.J."/>
            <person name="French N.P."/>
            <person name="Midwinter A.C."/>
        </authorList>
    </citation>
    <scope>NUCLEOTIDE SEQUENCE [LARGE SCALE GENOMIC DNA]</scope>
    <source>
        <strain evidence="1 2">B423b</strain>
    </source>
</reference>
<accession>A0A4Q9JUZ1</accession>
<dbReference type="AlphaFoldDB" id="A0A4Q9JUZ1"/>
<protein>
    <submittedName>
        <fullName evidence="1">DUF2972 domain-containing protein</fullName>
    </submittedName>
</protein>
<comment type="caution">
    <text evidence="1">The sequence shown here is derived from an EMBL/GenBank/DDBJ whole genome shotgun (WGS) entry which is preliminary data.</text>
</comment>
<evidence type="ECO:0000313" key="1">
    <source>
        <dbReference type="EMBL" id="TBR79647.1"/>
    </source>
</evidence>